<reference evidence="1 2" key="1">
    <citation type="journal article" date="2016" name="Nat. Commun.">
        <title>Thousands of microbial genomes shed light on interconnected biogeochemical processes in an aquifer system.</title>
        <authorList>
            <person name="Anantharaman K."/>
            <person name="Brown C.T."/>
            <person name="Hug L.A."/>
            <person name="Sharon I."/>
            <person name="Castelle C.J."/>
            <person name="Probst A.J."/>
            <person name="Thomas B.C."/>
            <person name="Singh A."/>
            <person name="Wilkins M.J."/>
            <person name="Karaoz U."/>
            <person name="Brodie E.L."/>
            <person name="Williams K.H."/>
            <person name="Hubbard S.S."/>
            <person name="Banfield J.F."/>
        </authorList>
    </citation>
    <scope>NUCLEOTIDE SEQUENCE [LARGE SCALE GENOMIC DNA]</scope>
</reference>
<protein>
    <submittedName>
        <fullName evidence="1">Uncharacterized protein</fullName>
    </submittedName>
</protein>
<sequence>MIDKIKNFILKNKLTLSIVVGVILLSIFSLNPASNLPETPLPPIPTPNVSPTPYVGTRTGQQAVQQSIADREVGLSVNKTLNQYPFITKLPLITQNYTAIFDFKKQVIRVRMQQGFTSQFIESDVKKRLSDIGVPESIQIEYLKFNDPTP</sequence>
<organism evidence="1 2">
    <name type="scientific">Candidatus Amesbacteria bacterium RIFOXYB1_FULL_44_23</name>
    <dbReference type="NCBI Taxonomy" id="1797263"/>
    <lineage>
        <taxon>Bacteria</taxon>
        <taxon>Candidatus Amesiibacteriota</taxon>
    </lineage>
</organism>
<gene>
    <name evidence="1" type="ORF">A2397_00965</name>
</gene>
<name>A0A1F4ZTC2_9BACT</name>
<dbReference type="Proteomes" id="UP000176424">
    <property type="component" value="Unassembled WGS sequence"/>
</dbReference>
<evidence type="ECO:0000313" key="1">
    <source>
        <dbReference type="EMBL" id="OGD09621.1"/>
    </source>
</evidence>
<dbReference type="STRING" id="1797263.A2397_00965"/>
<dbReference type="AlphaFoldDB" id="A0A1F4ZTC2"/>
<comment type="caution">
    <text evidence="1">The sequence shown here is derived from an EMBL/GenBank/DDBJ whole genome shotgun (WGS) entry which is preliminary data.</text>
</comment>
<accession>A0A1F4ZTC2</accession>
<proteinExistence type="predicted"/>
<dbReference type="EMBL" id="MEXR01000029">
    <property type="protein sequence ID" value="OGD09621.1"/>
    <property type="molecule type" value="Genomic_DNA"/>
</dbReference>
<evidence type="ECO:0000313" key="2">
    <source>
        <dbReference type="Proteomes" id="UP000176424"/>
    </source>
</evidence>